<organism evidence="3 4">
    <name type="scientific">Canna indica</name>
    <name type="common">Indian-shot</name>
    <dbReference type="NCBI Taxonomy" id="4628"/>
    <lineage>
        <taxon>Eukaryota</taxon>
        <taxon>Viridiplantae</taxon>
        <taxon>Streptophyta</taxon>
        <taxon>Embryophyta</taxon>
        <taxon>Tracheophyta</taxon>
        <taxon>Spermatophyta</taxon>
        <taxon>Magnoliopsida</taxon>
        <taxon>Liliopsida</taxon>
        <taxon>Zingiberales</taxon>
        <taxon>Cannaceae</taxon>
        <taxon>Canna</taxon>
    </lineage>
</organism>
<evidence type="ECO:0008006" key="5">
    <source>
        <dbReference type="Google" id="ProtNLM"/>
    </source>
</evidence>
<evidence type="ECO:0000313" key="3">
    <source>
        <dbReference type="EMBL" id="WOL11641.1"/>
    </source>
</evidence>
<gene>
    <name evidence="3" type="ORF">Cni_G20405</name>
</gene>
<reference evidence="3 4" key="1">
    <citation type="submission" date="2023-10" db="EMBL/GenBank/DDBJ databases">
        <title>Chromosome-scale genome assembly provides insights into flower coloration mechanisms of Canna indica.</title>
        <authorList>
            <person name="Li C."/>
        </authorList>
    </citation>
    <scope>NUCLEOTIDE SEQUENCE [LARGE SCALE GENOMIC DNA]</scope>
    <source>
        <tissue evidence="3">Flower</tissue>
    </source>
</reference>
<accession>A0AAQ3QJK5</accession>
<keyword evidence="2" id="KW-0472">Membrane</keyword>
<keyword evidence="2" id="KW-1133">Transmembrane helix</keyword>
<evidence type="ECO:0000313" key="4">
    <source>
        <dbReference type="Proteomes" id="UP001327560"/>
    </source>
</evidence>
<protein>
    <recommendedName>
        <fullName evidence="5">ZCF37</fullName>
    </recommendedName>
</protein>
<feature type="region of interest" description="Disordered" evidence="1">
    <location>
        <begin position="18"/>
        <end position="41"/>
    </location>
</feature>
<dbReference type="Proteomes" id="UP001327560">
    <property type="component" value="Chromosome 6"/>
</dbReference>
<dbReference type="PANTHER" id="PTHR35275">
    <property type="entry name" value="ZCF37"/>
    <property type="match status" value="1"/>
</dbReference>
<name>A0AAQ3QJK5_9LILI</name>
<evidence type="ECO:0000256" key="1">
    <source>
        <dbReference type="SAM" id="MobiDB-lite"/>
    </source>
</evidence>
<keyword evidence="2" id="KW-0812">Transmembrane</keyword>
<dbReference type="InterPro" id="IPR045880">
    <property type="entry name" value="ZCF37"/>
</dbReference>
<dbReference type="PANTHER" id="PTHR35275:SF1">
    <property type="entry name" value="OS07G0585900 PROTEIN"/>
    <property type="match status" value="1"/>
</dbReference>
<dbReference type="EMBL" id="CP136895">
    <property type="protein sequence ID" value="WOL11641.1"/>
    <property type="molecule type" value="Genomic_DNA"/>
</dbReference>
<feature type="transmembrane region" description="Helical" evidence="2">
    <location>
        <begin position="155"/>
        <end position="186"/>
    </location>
</feature>
<proteinExistence type="predicted"/>
<sequence>MLLQAMICGRGSFTSVDDDDPWSTLPSSPKPTKKKATTKNPYSARGLDKFSALRAELEALRANIIARAGGSQGVPMVRFTCSSYSDDWIPIIIKIQDEEKTHHARTPRPPPPAAAKLAASEEITKELAPTTTERKRNKSFCWTLTCKSGRLHCAWPLLVVLGLLLCFLIFGRVFAICCTTVLWYLLPLMEGEKSGMALRRSTKKEYQRRLSSKKLIRGVHLHQEVAASQP</sequence>
<evidence type="ECO:0000256" key="2">
    <source>
        <dbReference type="SAM" id="Phobius"/>
    </source>
</evidence>
<dbReference type="AlphaFoldDB" id="A0AAQ3QJK5"/>
<keyword evidence="4" id="KW-1185">Reference proteome</keyword>